<name>A0A369BMC3_9FIRM</name>
<keyword evidence="9" id="KW-1185">Reference proteome</keyword>
<keyword evidence="5" id="KW-0812">Transmembrane</keyword>
<proteinExistence type="inferred from homology"/>
<dbReference type="Proteomes" id="UP000253034">
    <property type="component" value="Unassembled WGS sequence"/>
</dbReference>
<keyword evidence="5" id="KW-1133">Transmembrane helix</keyword>
<dbReference type="InterPro" id="IPR050465">
    <property type="entry name" value="UPF0194_transport"/>
</dbReference>
<dbReference type="EMBL" id="QPJT01000001">
    <property type="protein sequence ID" value="RCX20844.1"/>
    <property type="molecule type" value="Genomic_DNA"/>
</dbReference>
<evidence type="ECO:0000259" key="6">
    <source>
        <dbReference type="Pfam" id="PF25973"/>
    </source>
</evidence>
<keyword evidence="5" id="KW-0472">Membrane</keyword>
<accession>A0A369BMC3</accession>
<comment type="subcellular location">
    <subcellularLocation>
        <location evidence="1">Cell envelope</location>
    </subcellularLocation>
</comment>
<feature type="domain" description="YknX-like C-terminal permuted SH3-like" evidence="7">
    <location>
        <begin position="359"/>
        <end position="426"/>
    </location>
</feature>
<protein>
    <submittedName>
        <fullName evidence="8">RND family efflux transporter MFP subunit</fullName>
    </submittedName>
</protein>
<dbReference type="InterPro" id="IPR006143">
    <property type="entry name" value="RND_pump_MFP"/>
</dbReference>
<evidence type="ECO:0000256" key="1">
    <source>
        <dbReference type="ARBA" id="ARBA00004196"/>
    </source>
</evidence>
<evidence type="ECO:0000313" key="9">
    <source>
        <dbReference type="Proteomes" id="UP000253034"/>
    </source>
</evidence>
<feature type="coiled-coil region" evidence="4">
    <location>
        <begin position="92"/>
        <end position="119"/>
    </location>
</feature>
<evidence type="ECO:0000256" key="4">
    <source>
        <dbReference type="SAM" id="Coils"/>
    </source>
</evidence>
<keyword evidence="3 4" id="KW-0175">Coiled coil</keyword>
<feature type="domain" description="CzcB-like barrel-sandwich hybrid" evidence="6">
    <location>
        <begin position="61"/>
        <end position="266"/>
    </location>
</feature>
<dbReference type="PRINTS" id="PR01490">
    <property type="entry name" value="RTXTOXIND"/>
</dbReference>
<evidence type="ECO:0000256" key="5">
    <source>
        <dbReference type="SAM" id="Phobius"/>
    </source>
</evidence>
<dbReference type="GO" id="GO:0022857">
    <property type="term" value="F:transmembrane transporter activity"/>
    <property type="evidence" value="ECO:0007669"/>
    <property type="project" value="InterPro"/>
</dbReference>
<reference evidence="8 9" key="1">
    <citation type="submission" date="2018-07" db="EMBL/GenBank/DDBJ databases">
        <title>Genomic Encyclopedia of Type Strains, Phase IV (KMG-IV): sequencing the most valuable type-strain genomes for metagenomic binning, comparative biology and taxonomic classification.</title>
        <authorList>
            <person name="Goeker M."/>
        </authorList>
    </citation>
    <scope>NUCLEOTIDE SEQUENCE [LARGE SCALE GENOMIC DNA]</scope>
    <source>
        <strain evidence="8 9">DSM 27016</strain>
    </source>
</reference>
<dbReference type="RefSeq" id="WP_114295803.1">
    <property type="nucleotide sequence ID" value="NZ_QPJT01000001.1"/>
</dbReference>
<feature type="coiled-coil region" evidence="4">
    <location>
        <begin position="170"/>
        <end position="230"/>
    </location>
</feature>
<dbReference type="OrthoDB" id="9791520at2"/>
<dbReference type="PANTHER" id="PTHR32347">
    <property type="entry name" value="EFFLUX SYSTEM COMPONENT YKNX-RELATED"/>
    <property type="match status" value="1"/>
</dbReference>
<dbReference type="Pfam" id="PF25989">
    <property type="entry name" value="YknX_C"/>
    <property type="match status" value="1"/>
</dbReference>
<dbReference type="Gene3D" id="2.40.50.100">
    <property type="match status" value="1"/>
</dbReference>
<gene>
    <name evidence="8" type="ORF">DFR58_10146</name>
</gene>
<sequence>MSKVRLKAVITISAVTVIIFGVIFLYGELNAVGVNVHVASPGELMEYVEVRGKVELDSKEKIYSKVDGRIKSVLVKEGERVGTGDELAQIDVDDLELSIKKAQAAYEETNSKLGELRRSIESEEVTIAKAKMDQAGVAVRTARESYNYKEDLLQKTRALLKDGAVSQQDVKQLELDFETSKNLLDAAEHEYTIAEQNYKLLSKGIKKESIDSVQAAVEQSKLQIQELSNQLGRVDIRPNINGVVIQKNIDVNSSVQSGFLLFEVGDYNSAYIKANVLTDDVGKIEIGQKAVISGELLSKKEIDGVVYYIAPKAETSVSSIGVEQQRIEIRVKFDNSKFNFRPGYGVDVKVITSEKQSVLYVPNKSVFDSEGKDSVFIVKGNELELKNVEKGIENKDYIEVVNGINDGEKVVADPNSTLKLGTKVKIK</sequence>
<dbReference type="SUPFAM" id="SSF111369">
    <property type="entry name" value="HlyD-like secretion proteins"/>
    <property type="match status" value="2"/>
</dbReference>
<dbReference type="Gene3D" id="2.40.30.170">
    <property type="match status" value="1"/>
</dbReference>
<dbReference type="Pfam" id="PF25973">
    <property type="entry name" value="BSH_CzcB"/>
    <property type="match status" value="1"/>
</dbReference>
<comment type="caution">
    <text evidence="8">The sequence shown here is derived from an EMBL/GenBank/DDBJ whole genome shotgun (WGS) entry which is preliminary data.</text>
</comment>
<evidence type="ECO:0000259" key="7">
    <source>
        <dbReference type="Pfam" id="PF25989"/>
    </source>
</evidence>
<evidence type="ECO:0000256" key="2">
    <source>
        <dbReference type="ARBA" id="ARBA00009477"/>
    </source>
</evidence>
<feature type="transmembrane region" description="Helical" evidence="5">
    <location>
        <begin position="7"/>
        <end position="27"/>
    </location>
</feature>
<dbReference type="InterPro" id="IPR058647">
    <property type="entry name" value="BSH_CzcB-like"/>
</dbReference>
<evidence type="ECO:0000256" key="3">
    <source>
        <dbReference type="ARBA" id="ARBA00023054"/>
    </source>
</evidence>
<dbReference type="GO" id="GO:0016020">
    <property type="term" value="C:membrane"/>
    <property type="evidence" value="ECO:0007669"/>
    <property type="project" value="InterPro"/>
</dbReference>
<dbReference type="Gene3D" id="2.40.420.20">
    <property type="match status" value="1"/>
</dbReference>
<dbReference type="PANTHER" id="PTHR32347:SF14">
    <property type="entry name" value="EFFLUX SYSTEM COMPONENT YKNX-RELATED"/>
    <property type="match status" value="1"/>
</dbReference>
<dbReference type="InterPro" id="IPR058637">
    <property type="entry name" value="YknX-like_C"/>
</dbReference>
<dbReference type="AlphaFoldDB" id="A0A369BMC3"/>
<organism evidence="8 9">
    <name type="scientific">Anaerobacterium chartisolvens</name>
    <dbReference type="NCBI Taxonomy" id="1297424"/>
    <lineage>
        <taxon>Bacteria</taxon>
        <taxon>Bacillati</taxon>
        <taxon>Bacillota</taxon>
        <taxon>Clostridia</taxon>
        <taxon>Eubacteriales</taxon>
        <taxon>Oscillospiraceae</taxon>
        <taxon>Anaerobacterium</taxon>
    </lineage>
</organism>
<comment type="similarity">
    <text evidence="2">Belongs to the membrane fusion protein (MFP) (TC 8.A.1) family.</text>
</comment>
<dbReference type="GO" id="GO:0030313">
    <property type="term" value="C:cell envelope"/>
    <property type="evidence" value="ECO:0007669"/>
    <property type="project" value="UniProtKB-SubCell"/>
</dbReference>
<evidence type="ECO:0000313" key="8">
    <source>
        <dbReference type="EMBL" id="RCX20844.1"/>
    </source>
</evidence>
<dbReference type="NCBIfam" id="TIGR01730">
    <property type="entry name" value="RND_mfp"/>
    <property type="match status" value="1"/>
</dbReference>